<proteinExistence type="predicted"/>
<dbReference type="EMBL" id="CP034562">
    <property type="protein sequence ID" value="AZQ61766.1"/>
    <property type="molecule type" value="Genomic_DNA"/>
</dbReference>
<dbReference type="OrthoDB" id="9802640at2"/>
<accession>A0A3S9P0S2</accession>
<dbReference type="Proteomes" id="UP000267268">
    <property type="component" value="Chromosome 1"/>
</dbReference>
<gene>
    <name evidence="1" type="ORF">EI427_05815</name>
</gene>
<protein>
    <recommendedName>
        <fullName evidence="3">HNH domain-containing protein</fullName>
    </recommendedName>
</protein>
<keyword evidence="2" id="KW-1185">Reference proteome</keyword>
<reference evidence="1 2" key="1">
    <citation type="submission" date="2018-12" db="EMBL/GenBank/DDBJ databases">
        <title>Flammeovirga pectinis sp. nov., isolated from the gut of the Korean scallop, Patinopecten yessoensis.</title>
        <authorList>
            <person name="Bae J.-W."/>
            <person name="Jeong Y.-S."/>
            <person name="Kang W."/>
        </authorList>
    </citation>
    <scope>NUCLEOTIDE SEQUENCE [LARGE SCALE GENOMIC DNA]</scope>
    <source>
        <strain evidence="1 2">L12M1</strain>
    </source>
</reference>
<dbReference type="PANTHER" id="PTHR37827">
    <property type="entry name" value="TUDOR DOMAIN-CONTAINING PROTEIN"/>
    <property type="match status" value="1"/>
</dbReference>
<dbReference type="RefSeq" id="WP_126612594.1">
    <property type="nucleotide sequence ID" value="NZ_CP034562.1"/>
</dbReference>
<evidence type="ECO:0000313" key="2">
    <source>
        <dbReference type="Proteomes" id="UP000267268"/>
    </source>
</evidence>
<sequence>MKREQKEGACELCYKKSLLTFHHLIPKSTHRNKWFKKKFTLEDMRTRGIDICRKCHSHIHKTYSEKELGRNFNTLELILKDEPIMNYVEWAKKH</sequence>
<dbReference type="PANTHER" id="PTHR37827:SF1">
    <property type="entry name" value="HNH DOMAIN-CONTAINING PROTEIN"/>
    <property type="match status" value="1"/>
</dbReference>
<organism evidence="1 2">
    <name type="scientific">Flammeovirga pectinis</name>
    <dbReference type="NCBI Taxonomy" id="2494373"/>
    <lineage>
        <taxon>Bacteria</taxon>
        <taxon>Pseudomonadati</taxon>
        <taxon>Bacteroidota</taxon>
        <taxon>Cytophagia</taxon>
        <taxon>Cytophagales</taxon>
        <taxon>Flammeovirgaceae</taxon>
        <taxon>Flammeovirga</taxon>
    </lineage>
</organism>
<dbReference type="KEGG" id="fll:EI427_05815"/>
<name>A0A3S9P0S2_9BACT</name>
<evidence type="ECO:0000313" key="1">
    <source>
        <dbReference type="EMBL" id="AZQ61766.1"/>
    </source>
</evidence>
<evidence type="ECO:0008006" key="3">
    <source>
        <dbReference type="Google" id="ProtNLM"/>
    </source>
</evidence>
<dbReference type="AlphaFoldDB" id="A0A3S9P0S2"/>